<dbReference type="PIRSF" id="PIRSF005739">
    <property type="entry name" value="O-mtase"/>
    <property type="match status" value="1"/>
</dbReference>
<feature type="active site" description="Proton acceptor" evidence="4">
    <location>
        <position position="300"/>
    </location>
</feature>
<sequence length="395" mass="43773">MEGSGMNKTISGNARGSLVHAQTHIWNHIFSFVKSMSLKCALQLGIPDIIHNHGGPMTINELVSALSVHPGKAHCISRLMRILVHSGFFEQTSLRVVAQDDREEVGYALNNVSSLLLKDNPLSTRPYALAMLDPALMNSGHCLGAWFLNDDPTPFSTEHGSLFFEHMGNGPEQNLLFNNAMASDARLLATEVLGSDCKRAFEGLRSLVDVGGGTGTMAKAIAAEFPDLECTVFDLPHVVAGLKGTKNVKYVGGNMFKEIPPADAYLLKASFQCIYHFFSIVTSSANKDFEHKHILLWIIHDWSDEESVKILKRCKDGLREGKGCKLIIVDIVLGFGKEDEESVETQLFCDMQLMIILTGKERTEREWAKLFVEAGFRDYKITPMLGLRSLIEVYP</sequence>
<dbReference type="InterPro" id="IPR029063">
    <property type="entry name" value="SAM-dependent_MTases_sf"/>
</dbReference>
<dbReference type="GO" id="GO:0046983">
    <property type="term" value="F:protein dimerization activity"/>
    <property type="evidence" value="ECO:0007669"/>
    <property type="project" value="InterPro"/>
</dbReference>
<feature type="domain" description="O-methyltransferase dimerisation" evidence="6">
    <location>
        <begin position="26"/>
        <end position="119"/>
    </location>
</feature>
<feature type="domain" description="O-methyltransferase C-terminal" evidence="5">
    <location>
        <begin position="294"/>
        <end position="377"/>
    </location>
</feature>
<name>A0A218WLM5_PUNGR</name>
<evidence type="ECO:0000256" key="3">
    <source>
        <dbReference type="ARBA" id="ARBA00022691"/>
    </source>
</evidence>
<dbReference type="Gene3D" id="1.10.10.10">
    <property type="entry name" value="Winged helix-like DNA-binding domain superfamily/Winged helix DNA-binding domain"/>
    <property type="match status" value="1"/>
</dbReference>
<keyword evidence="3" id="KW-0949">S-adenosyl-L-methionine</keyword>
<dbReference type="GO" id="GO:0030746">
    <property type="term" value="F:isoflavone 4'-O-methyltransferase activity"/>
    <property type="evidence" value="ECO:0007669"/>
    <property type="project" value="UniProtKB-ARBA"/>
</dbReference>
<dbReference type="FunFam" id="1.10.10.10:FF:000213">
    <property type="entry name" value="Coniferyl alcohol 9-O-methyltransferase"/>
    <property type="match status" value="1"/>
</dbReference>
<evidence type="ECO:0000256" key="4">
    <source>
        <dbReference type="PIRSR" id="PIRSR005739-1"/>
    </source>
</evidence>
<gene>
    <name evidence="7" type="ORF">CDL15_Pgr001493</name>
</gene>
<dbReference type="InterPro" id="IPR036388">
    <property type="entry name" value="WH-like_DNA-bd_sf"/>
</dbReference>
<dbReference type="PROSITE" id="PS51683">
    <property type="entry name" value="SAM_OMT_II"/>
    <property type="match status" value="1"/>
</dbReference>
<evidence type="ECO:0000256" key="2">
    <source>
        <dbReference type="ARBA" id="ARBA00022679"/>
    </source>
</evidence>
<dbReference type="FunFam" id="3.40.50.150:FF:000206">
    <property type="entry name" value="O-methyltransferase ZRP4"/>
    <property type="match status" value="1"/>
</dbReference>
<evidence type="ECO:0000256" key="1">
    <source>
        <dbReference type="ARBA" id="ARBA00022603"/>
    </source>
</evidence>
<dbReference type="PANTHER" id="PTHR11746">
    <property type="entry name" value="O-METHYLTRANSFERASE"/>
    <property type="match status" value="1"/>
</dbReference>
<dbReference type="InterPro" id="IPR036390">
    <property type="entry name" value="WH_DNA-bd_sf"/>
</dbReference>
<dbReference type="Pfam" id="PF08100">
    <property type="entry name" value="Dimerisation"/>
    <property type="match status" value="1"/>
</dbReference>
<keyword evidence="2" id="KW-0808">Transferase</keyword>
<protein>
    <recommendedName>
        <fullName evidence="9">Trans-resveratrol di-O-methyltransferase-like</fullName>
    </recommendedName>
</protein>
<dbReference type="GO" id="GO:0009701">
    <property type="term" value="P:isoflavonoid phytoalexin biosynthetic process"/>
    <property type="evidence" value="ECO:0007669"/>
    <property type="project" value="UniProtKB-ARBA"/>
</dbReference>
<proteinExistence type="predicted"/>
<dbReference type="InterPro" id="IPR012967">
    <property type="entry name" value="COMT_dimerisation"/>
</dbReference>
<evidence type="ECO:0000259" key="5">
    <source>
        <dbReference type="Pfam" id="PF00891"/>
    </source>
</evidence>
<evidence type="ECO:0000313" key="8">
    <source>
        <dbReference type="Proteomes" id="UP000197138"/>
    </source>
</evidence>
<dbReference type="SUPFAM" id="SSF46785">
    <property type="entry name" value="Winged helix' DNA-binding domain"/>
    <property type="match status" value="1"/>
</dbReference>
<dbReference type="SUPFAM" id="SSF53335">
    <property type="entry name" value="S-adenosyl-L-methionine-dependent methyltransferases"/>
    <property type="match status" value="2"/>
</dbReference>
<dbReference type="Gene3D" id="3.40.50.150">
    <property type="entry name" value="Vaccinia Virus protein VP39"/>
    <property type="match status" value="1"/>
</dbReference>
<dbReference type="AlphaFoldDB" id="A0A218WLM5"/>
<dbReference type="Proteomes" id="UP000197138">
    <property type="component" value="Unassembled WGS sequence"/>
</dbReference>
<accession>A0A218WLM5</accession>
<dbReference type="EMBL" id="MTKT01003953">
    <property type="protein sequence ID" value="OWM73379.1"/>
    <property type="molecule type" value="Genomic_DNA"/>
</dbReference>
<dbReference type="GO" id="GO:0032259">
    <property type="term" value="P:methylation"/>
    <property type="evidence" value="ECO:0007669"/>
    <property type="project" value="UniProtKB-KW"/>
</dbReference>
<dbReference type="InterPro" id="IPR016461">
    <property type="entry name" value="COMT-like"/>
</dbReference>
<dbReference type="GO" id="GO:0008171">
    <property type="term" value="F:O-methyltransferase activity"/>
    <property type="evidence" value="ECO:0007669"/>
    <property type="project" value="InterPro"/>
</dbReference>
<comment type="caution">
    <text evidence="7">The sequence shown here is derived from an EMBL/GenBank/DDBJ whole genome shotgun (WGS) entry which is preliminary data.</text>
</comment>
<feature type="domain" description="O-methyltransferase C-terminal" evidence="5">
    <location>
        <begin position="143"/>
        <end position="268"/>
    </location>
</feature>
<dbReference type="Pfam" id="PF00891">
    <property type="entry name" value="Methyltransf_2"/>
    <property type="match status" value="2"/>
</dbReference>
<evidence type="ECO:0000259" key="6">
    <source>
        <dbReference type="Pfam" id="PF08100"/>
    </source>
</evidence>
<dbReference type="InterPro" id="IPR001077">
    <property type="entry name" value="COMT_C"/>
</dbReference>
<evidence type="ECO:0008006" key="9">
    <source>
        <dbReference type="Google" id="ProtNLM"/>
    </source>
</evidence>
<evidence type="ECO:0000313" key="7">
    <source>
        <dbReference type="EMBL" id="OWM73379.1"/>
    </source>
</evidence>
<organism evidence="7 8">
    <name type="scientific">Punica granatum</name>
    <name type="common">Pomegranate</name>
    <dbReference type="NCBI Taxonomy" id="22663"/>
    <lineage>
        <taxon>Eukaryota</taxon>
        <taxon>Viridiplantae</taxon>
        <taxon>Streptophyta</taxon>
        <taxon>Embryophyta</taxon>
        <taxon>Tracheophyta</taxon>
        <taxon>Spermatophyta</taxon>
        <taxon>Magnoliopsida</taxon>
        <taxon>eudicotyledons</taxon>
        <taxon>Gunneridae</taxon>
        <taxon>Pentapetalae</taxon>
        <taxon>rosids</taxon>
        <taxon>malvids</taxon>
        <taxon>Myrtales</taxon>
        <taxon>Lythraceae</taxon>
        <taxon>Punica</taxon>
    </lineage>
</organism>
<keyword evidence="1" id="KW-0489">Methyltransferase</keyword>
<reference evidence="8" key="1">
    <citation type="journal article" date="2017" name="Plant J.">
        <title>The pomegranate (Punica granatum L.) genome and the genomics of punicalagin biosynthesis.</title>
        <authorList>
            <person name="Qin G."/>
            <person name="Xu C."/>
            <person name="Ming R."/>
            <person name="Tang H."/>
            <person name="Guyot R."/>
            <person name="Kramer E.M."/>
            <person name="Hu Y."/>
            <person name="Yi X."/>
            <person name="Qi Y."/>
            <person name="Xu X."/>
            <person name="Gao Z."/>
            <person name="Pan H."/>
            <person name="Jian J."/>
            <person name="Tian Y."/>
            <person name="Yue Z."/>
            <person name="Xu Y."/>
        </authorList>
    </citation>
    <scope>NUCLEOTIDE SEQUENCE [LARGE SCALE GENOMIC DNA]</scope>
    <source>
        <strain evidence="8">cv. Dabenzi</strain>
    </source>
</reference>